<dbReference type="InterPro" id="IPR000182">
    <property type="entry name" value="GNAT_dom"/>
</dbReference>
<dbReference type="EMBL" id="FOJG01000002">
    <property type="protein sequence ID" value="SEW52652.1"/>
    <property type="molecule type" value="Genomic_DNA"/>
</dbReference>
<dbReference type="GO" id="GO:0016747">
    <property type="term" value="F:acyltransferase activity, transferring groups other than amino-acyl groups"/>
    <property type="evidence" value="ECO:0007669"/>
    <property type="project" value="InterPro"/>
</dbReference>
<feature type="domain" description="N-acetyltransferase" evidence="3">
    <location>
        <begin position="4"/>
        <end position="153"/>
    </location>
</feature>
<dbReference type="OrthoDB" id="1450704at2"/>
<sequence length="153" mass="17303">MGTIIIRKATQADLPVLLTFEQGIVAAERPFDATLKEGTIHYYDIAAMIDAAHVEVFVAEADGELIGSGYARIQDAKVYQVFTKYTYLGFMYVTPEWRGKGVNKLILEGLKTWTLQQGITEMRLEVYDENEAAMKAYEKAGFRKNLVEMRLPL</sequence>
<evidence type="ECO:0000259" key="3">
    <source>
        <dbReference type="PROSITE" id="PS51186"/>
    </source>
</evidence>
<protein>
    <submittedName>
        <fullName evidence="4">L-amino acid N-acyltransferase YncA</fullName>
    </submittedName>
</protein>
<proteinExistence type="predicted"/>
<evidence type="ECO:0000256" key="2">
    <source>
        <dbReference type="ARBA" id="ARBA00023315"/>
    </source>
</evidence>
<dbReference type="PROSITE" id="PS51186">
    <property type="entry name" value="GNAT"/>
    <property type="match status" value="1"/>
</dbReference>
<name>A0A1I0S945_9BACT</name>
<evidence type="ECO:0000256" key="1">
    <source>
        <dbReference type="ARBA" id="ARBA00022679"/>
    </source>
</evidence>
<dbReference type="InterPro" id="IPR016181">
    <property type="entry name" value="Acyl_CoA_acyltransferase"/>
</dbReference>
<dbReference type="PANTHER" id="PTHR43877">
    <property type="entry name" value="AMINOALKYLPHOSPHONATE N-ACETYLTRANSFERASE-RELATED-RELATED"/>
    <property type="match status" value="1"/>
</dbReference>
<dbReference type="CDD" id="cd04301">
    <property type="entry name" value="NAT_SF"/>
    <property type="match status" value="1"/>
</dbReference>
<keyword evidence="1 4" id="KW-0808">Transferase</keyword>
<dbReference type="Proteomes" id="UP000199310">
    <property type="component" value="Unassembled WGS sequence"/>
</dbReference>
<dbReference type="PANTHER" id="PTHR43877:SF2">
    <property type="entry name" value="AMINOALKYLPHOSPHONATE N-ACETYLTRANSFERASE-RELATED"/>
    <property type="match status" value="1"/>
</dbReference>
<reference evidence="5" key="1">
    <citation type="submission" date="2016-10" db="EMBL/GenBank/DDBJ databases">
        <authorList>
            <person name="Varghese N."/>
            <person name="Submissions S."/>
        </authorList>
    </citation>
    <scope>NUCLEOTIDE SEQUENCE [LARGE SCALE GENOMIC DNA]</scope>
    <source>
        <strain evidence="5">DSM 3695</strain>
    </source>
</reference>
<evidence type="ECO:0000313" key="4">
    <source>
        <dbReference type="EMBL" id="SEW52652.1"/>
    </source>
</evidence>
<organism evidence="4 5">
    <name type="scientific">Chitinophaga arvensicola</name>
    <dbReference type="NCBI Taxonomy" id="29529"/>
    <lineage>
        <taxon>Bacteria</taxon>
        <taxon>Pseudomonadati</taxon>
        <taxon>Bacteroidota</taxon>
        <taxon>Chitinophagia</taxon>
        <taxon>Chitinophagales</taxon>
        <taxon>Chitinophagaceae</taxon>
        <taxon>Chitinophaga</taxon>
    </lineage>
</organism>
<dbReference type="SUPFAM" id="SSF55729">
    <property type="entry name" value="Acyl-CoA N-acyltransferases (Nat)"/>
    <property type="match status" value="1"/>
</dbReference>
<dbReference type="AlphaFoldDB" id="A0A1I0S945"/>
<evidence type="ECO:0000313" key="5">
    <source>
        <dbReference type="Proteomes" id="UP000199310"/>
    </source>
</evidence>
<dbReference type="STRING" id="29529.SAMN04488122_5003"/>
<dbReference type="RefSeq" id="WP_089899316.1">
    <property type="nucleotide sequence ID" value="NZ_FOJG01000002.1"/>
</dbReference>
<dbReference type="InterPro" id="IPR050832">
    <property type="entry name" value="Bact_Acetyltransf"/>
</dbReference>
<keyword evidence="2 4" id="KW-0012">Acyltransferase</keyword>
<accession>A0A1I0S945</accession>
<gene>
    <name evidence="4" type="ORF">SAMN04488122_5003</name>
</gene>
<dbReference type="Pfam" id="PF00583">
    <property type="entry name" value="Acetyltransf_1"/>
    <property type="match status" value="1"/>
</dbReference>
<dbReference type="Gene3D" id="3.40.630.30">
    <property type="match status" value="1"/>
</dbReference>
<keyword evidence="5" id="KW-1185">Reference proteome</keyword>